<protein>
    <recommendedName>
        <fullName evidence="2">C2H2-type domain-containing protein</fullName>
    </recommendedName>
</protein>
<reference evidence="3 4" key="1">
    <citation type="submission" date="2015-12" db="EMBL/GenBank/DDBJ databases">
        <title>The genome of Folsomia candida.</title>
        <authorList>
            <person name="Faddeeva A."/>
            <person name="Derks M.F."/>
            <person name="Anvar Y."/>
            <person name="Smit S."/>
            <person name="Van Straalen N."/>
            <person name="Roelofs D."/>
        </authorList>
    </citation>
    <scope>NUCLEOTIDE SEQUENCE [LARGE SCALE GENOMIC DNA]</scope>
    <source>
        <strain evidence="3 4">VU population</strain>
        <tissue evidence="3">Whole body</tissue>
    </source>
</reference>
<dbReference type="OMA" id="AHASCNI"/>
<feature type="domain" description="C2H2-type" evidence="2">
    <location>
        <begin position="82"/>
        <end position="110"/>
    </location>
</feature>
<evidence type="ECO:0000313" key="3">
    <source>
        <dbReference type="EMBL" id="OXA40815.1"/>
    </source>
</evidence>
<keyword evidence="1" id="KW-0863">Zinc-finger</keyword>
<evidence type="ECO:0000256" key="1">
    <source>
        <dbReference type="PROSITE-ProRule" id="PRU00042"/>
    </source>
</evidence>
<dbReference type="OrthoDB" id="414982at2759"/>
<keyword evidence="1" id="KW-0862">Zinc</keyword>
<dbReference type="PROSITE" id="PS00028">
    <property type="entry name" value="ZINC_FINGER_C2H2_1"/>
    <property type="match status" value="1"/>
</dbReference>
<dbReference type="PANTHER" id="PTHR31511">
    <property type="entry name" value="PROTEIN CBG23764"/>
    <property type="match status" value="1"/>
</dbReference>
<gene>
    <name evidence="3" type="ORF">Fcan01_24456</name>
</gene>
<comment type="caution">
    <text evidence="3">The sequence shown here is derived from an EMBL/GenBank/DDBJ whole genome shotgun (WGS) entry which is preliminary data.</text>
</comment>
<accession>A0A226D5H8</accession>
<organism evidence="3 4">
    <name type="scientific">Folsomia candida</name>
    <name type="common">Springtail</name>
    <dbReference type="NCBI Taxonomy" id="158441"/>
    <lineage>
        <taxon>Eukaryota</taxon>
        <taxon>Metazoa</taxon>
        <taxon>Ecdysozoa</taxon>
        <taxon>Arthropoda</taxon>
        <taxon>Hexapoda</taxon>
        <taxon>Collembola</taxon>
        <taxon>Entomobryomorpha</taxon>
        <taxon>Isotomoidea</taxon>
        <taxon>Isotomidae</taxon>
        <taxon>Proisotominae</taxon>
        <taxon>Folsomia</taxon>
    </lineage>
</organism>
<evidence type="ECO:0000313" key="4">
    <source>
        <dbReference type="Proteomes" id="UP000198287"/>
    </source>
</evidence>
<proteinExistence type="predicted"/>
<dbReference type="Proteomes" id="UP000198287">
    <property type="component" value="Unassembled WGS sequence"/>
</dbReference>
<dbReference type="PROSITE" id="PS50157">
    <property type="entry name" value="ZINC_FINGER_C2H2_2"/>
    <property type="match status" value="1"/>
</dbReference>
<dbReference type="GO" id="GO:0008270">
    <property type="term" value="F:zinc ion binding"/>
    <property type="evidence" value="ECO:0007669"/>
    <property type="project" value="UniProtKB-KW"/>
</dbReference>
<dbReference type="PANTHER" id="PTHR31511:SF12">
    <property type="entry name" value="RHO TERMINATION FACTOR N-TERMINAL DOMAIN-CONTAINING PROTEIN"/>
    <property type="match status" value="1"/>
</dbReference>
<dbReference type="AlphaFoldDB" id="A0A226D5H8"/>
<keyword evidence="1" id="KW-0479">Metal-binding</keyword>
<dbReference type="InterPro" id="IPR013087">
    <property type="entry name" value="Znf_C2H2_type"/>
</dbReference>
<name>A0A226D5H8_FOLCA</name>
<dbReference type="EMBL" id="LNIX01000032">
    <property type="protein sequence ID" value="OXA40815.1"/>
    <property type="molecule type" value="Genomic_DNA"/>
</dbReference>
<keyword evidence="4" id="KW-1185">Reference proteome</keyword>
<evidence type="ECO:0000259" key="2">
    <source>
        <dbReference type="PROSITE" id="PS50157"/>
    </source>
</evidence>
<sequence>MNEEEKCDYCNGSHNVAECVRVGDVMDLEFSVNSRATNERRLPSVSTYPNFYNFSQKRSSDGDTPPPKRWHVAPDMSMYDKRTCPQCAKSFLTNYHLDLHLQRDHPYQGTPIQVGGGLITKYLSLSTRLYSGMIDNYQLDANNFKFKDVLDFFEAIFPELEFILNEQLDSKKCLKISTELKCHFYKTGMDPDTLEMIVTDRTNPDPNFRGKTHSVYRSDSIRTIINSLAYKMCESVASFINKKSGWIFDFVSGFEIGIARFQPIGRSGYKTRENLLKYVRSNTVLSIDNTDPSTGLPDGECFKYSCTASKLLPSLKSKHGPHVNRYQEKRSTYVNQLNKMDFSQFSKFSEQNPDIDLHVFVYEEGEEARNLYSKMLRKPTRSDKDNMQIKKEIRNSIYPLYSSNKIPQFRVKERIAKHTDAVTEVTNFHEIDILLILEDTEQGWDGHYALIRDFSSLISLRKRKSYCCKNCVNSFTTEDRLNNHRGNCLTLGMQQVNVPDGGSYSFDKYGRMVRAPYRYFADFESFLKSKEARLLENDRQITLAQHLSSGYAWLCLDWDNQVVAYNVHRATHDNENVVTKFFQGIFEDQKIRQKEISRHQDNAETSMIISSKLMARLHKKIANDRDSLKPCYFCDKKFDANSEIVYHHDHFTCKFLGLAHASCNIDARIRRSPPVYFHGLR</sequence>